<protein>
    <submittedName>
        <fullName evidence="2">Uncharacterized protein</fullName>
    </submittedName>
</protein>
<evidence type="ECO:0000313" key="3">
    <source>
        <dbReference type="Proteomes" id="UP000622245"/>
    </source>
</evidence>
<sequence length="83" mass="8907">MTTVPLDQDIDLDLDEPVTVYVTTGWNHLVHGASAAILIPALIAVYAEFTGQPALRNTALVGAALLFAIAVFALGMEYRADHR</sequence>
<keyword evidence="1" id="KW-1133">Transmembrane helix</keyword>
<gene>
    <name evidence="2" type="ORF">JM949_32825</name>
</gene>
<dbReference type="Proteomes" id="UP000622245">
    <property type="component" value="Unassembled WGS sequence"/>
</dbReference>
<feature type="transmembrane region" description="Helical" evidence="1">
    <location>
        <begin position="59"/>
        <end position="76"/>
    </location>
</feature>
<dbReference type="EMBL" id="JAEVHL010000326">
    <property type="protein sequence ID" value="MBM0279653.1"/>
    <property type="molecule type" value="Genomic_DNA"/>
</dbReference>
<comment type="caution">
    <text evidence="2">The sequence shown here is derived from an EMBL/GenBank/DDBJ whole genome shotgun (WGS) entry which is preliminary data.</text>
</comment>
<dbReference type="RefSeq" id="WP_203151948.1">
    <property type="nucleotide sequence ID" value="NZ_JAEVHL010000326.1"/>
</dbReference>
<keyword evidence="3" id="KW-1185">Reference proteome</keyword>
<keyword evidence="1" id="KW-0472">Membrane</keyword>
<accession>A0ABS1YQD3</accession>
<feature type="transmembrane region" description="Helical" evidence="1">
    <location>
        <begin position="29"/>
        <end position="47"/>
    </location>
</feature>
<reference evidence="2 3" key="1">
    <citation type="submission" date="2021-01" db="EMBL/GenBank/DDBJ databases">
        <title>Draft genome sequence of Micromonospora sp. strain STR1s_6.</title>
        <authorList>
            <person name="Karlyshev A."/>
            <person name="Jawad R."/>
        </authorList>
    </citation>
    <scope>NUCLEOTIDE SEQUENCE [LARGE SCALE GENOMIC DNA]</scope>
    <source>
        <strain evidence="2 3">STR1S-6</strain>
    </source>
</reference>
<name>A0ABS1YQD3_9ACTN</name>
<evidence type="ECO:0000256" key="1">
    <source>
        <dbReference type="SAM" id="Phobius"/>
    </source>
</evidence>
<organism evidence="2 3">
    <name type="scientific">Micromonospora tarensis</name>
    <dbReference type="NCBI Taxonomy" id="2806100"/>
    <lineage>
        <taxon>Bacteria</taxon>
        <taxon>Bacillati</taxon>
        <taxon>Actinomycetota</taxon>
        <taxon>Actinomycetes</taxon>
        <taxon>Micromonosporales</taxon>
        <taxon>Micromonosporaceae</taxon>
        <taxon>Micromonospora</taxon>
    </lineage>
</organism>
<keyword evidence="1" id="KW-0812">Transmembrane</keyword>
<evidence type="ECO:0000313" key="2">
    <source>
        <dbReference type="EMBL" id="MBM0279653.1"/>
    </source>
</evidence>
<proteinExistence type="predicted"/>